<gene>
    <name evidence="6" type="ORF">DFR29_102253</name>
</gene>
<dbReference type="Gene3D" id="2.60.40.10">
    <property type="entry name" value="Immunoglobulins"/>
    <property type="match status" value="2"/>
</dbReference>
<sequence length="2048" mass="222161">MHPFSHRQRLALLLLAAFLPTQQAASQVSYQEEYAKLIESAQTMAPLKSDLFGDKTSLYNGSTEFIQTDVSLPGNNALPVSFGRRFAVENRGAAGLTSNRYDLGDWDIEVPYLSGVYAEGQGWTVSIGNTLARCSGPANADQAQPPDVASNGDNVLASQFWQAPSMYIPGTGRQPLLFLTNQNMPKPTDGATYRWVTKDNWFLSCITGGNVGNGLGEGFIARSPSGVKYTFNHMVKLTYPPILRERKDANGVQRNTVVNREEVRLYATMVEDRFQNEGGVTLKFPNNYVKYTWDGNQLRTITSGDGRALTLTYSGNRIGSLSDGTRTWTYGYANPTYRSLTSVVLPDGSNWTYDLVDLADGRTKYPISGPVNFVGPQCNKRREMAPAGGINVHTGSMTHPSGATGVFQFEILRHGRYNVDLLCDEGQSTISVDPQYFAGMYPVQFEINSLTKKTITGAGLPAAGQAWQYEYEILPGANRCDQSGNCNIGPQSKAVTLIEPDGSRTVNTYGVRYGENEGQLLGMKVYSPAAALLREQTFAYVTNAEAPSHPFPQAMGEVLNPRSDNMSSVQLRPQKERITVQDGATFRWQALGFDLFARTTDVSRSSTLVGAPRVERTSYHDNYAHWVLGQVAKVEHIADGTPIQTISENVYDVSKAQLLSESSWGKVRKSYSYYVTGMLASVADGAAQTTTFANYFRGVPRYIGYPDSNSEQAEVGNIGNILWVQDEQGYRTTFGYHPTSGRLTSITPPASDVVAWSPTNMLFEKINTAEHGLNTAHWRHTTTTGNLSKVTYFDALLRPVLARERDSARPGQDRVTVRRFDERGREVFAAYPQSAMPSSFTNTLPGTQTVYDALDRTRFVYQNSENGVLETKTEYLAGFKRKVTDPRLKESTTAFWGMDEPSYDLPVEVLAPEGLNMTIQRDIFGLTKRVRRAAVVNGSTLTVSRNYVYDANRRLCKLWENETQANYFGYDAADNVAWTIRGFPSSISSSQCDYAEFGTTPKTTYTYDARNRLRDTVYPAGTSSVFQTYYPDGSLQTTSAGNSTWTYEYNKRRLLEKETLQYDGKTFVLDWAYDSLGSAQSLTYPDGSMVDYAPDAFGRPTQVGSYASGISYYPNNATAQFTYGNGVQHTLTQNARQLPLRSKDSIGSTAILDYEYDYDNNGNVAQIDDFAQGGLESKTLAYDGLNRLIAATSGLWAGTATFEYDALENLRRMQVNNRIHTYTIDTARNRVSQLVSNLGPTLNLSYNNQGNLVGKGSQSFVFDLANRMTSATGPGGSGGESYVYDGHGRRVSILKNGQSTKKYTVYSKEGKLLHELDATGAPTHYIYLAGSLLARLQNGVVTNAPVLSVNPPNKTSGDFTVSWTNVLSNGSYKLSVRRGTSAPQVTTLPWTTLNKLYSSPDGGTYTIGLQACPAVGACSDANPLSYGVTPKKVASVSVPQVQQSGPYSISWQASVDASYRVEQSADNGVNYSLVTASTANTSVQLPGTVAGTYVYKVTAFNSWGDRGGTVSGPVTVVPPNTCDTVTTLATPVITPITLDSPNGYTVRWTEPNCATAYTVEESTNDVNWTAAPGYAAPINLAEAVFTGRANGTYYYRVRASRPGNTPVPFSAYSTSKSIVVSVSVDPPIPANVRLASTGVVTGPIIHLTGNTRRVDVLWDAVANATSYVVKRVTDHTQCAGGDGEQTVTGSPPLAILANQAVPYICGGHSQAPTAYEFQVKACIGSNCSQWSSIARVEVDAPGGGGGNGPNAIEALQPVYYHTDALGSPAAETDAVGTISTIKRLYYEPYGGPLDGIYSDKPGYTGHVADSTTQLNYMQQRYYDPMLGRFLSVDPVEVNKQTGASFNRFAYAGNNPYTFTDPDGREYGAAYATIFKADSGIPLATDDGGKAIGIVVDFIPVVGDVKGIVEAIADPTPINIAGAVIGLFPVGGDIAKAALKHGDEVAALGKAAPDFDTARRTAFENAGMTDASKVEFSKMDEATGTVVEFKGEGGAKVGYDGPHASPGPHHDTQHISWQSAGKRGDGGAKRGNEPYSGERHPSRPDRKDQ</sequence>
<dbReference type="Pfam" id="PF15540">
    <property type="entry name" value="Ntox47"/>
    <property type="match status" value="1"/>
</dbReference>
<dbReference type="EMBL" id="SNZH01000002">
    <property type="protein sequence ID" value="TDR47593.1"/>
    <property type="molecule type" value="Genomic_DNA"/>
</dbReference>
<dbReference type="InterPro" id="IPR056823">
    <property type="entry name" value="TEN-like_YD-shell"/>
</dbReference>
<keyword evidence="7" id="KW-1185">Reference proteome</keyword>
<evidence type="ECO:0000256" key="1">
    <source>
        <dbReference type="ARBA" id="ARBA00022737"/>
    </source>
</evidence>
<dbReference type="PANTHER" id="PTHR32305:SF17">
    <property type="entry name" value="TRNA NUCLEASE WAPA"/>
    <property type="match status" value="1"/>
</dbReference>
<feature type="region of interest" description="Disordered" evidence="2">
    <location>
        <begin position="1992"/>
        <end position="2048"/>
    </location>
</feature>
<dbReference type="PANTHER" id="PTHR32305">
    <property type="match status" value="1"/>
</dbReference>
<dbReference type="Pfam" id="PF25023">
    <property type="entry name" value="TEN_YD-shell"/>
    <property type="match status" value="2"/>
</dbReference>
<proteinExistence type="predicted"/>
<evidence type="ECO:0000313" key="7">
    <source>
        <dbReference type="Proteomes" id="UP000295293"/>
    </source>
</evidence>
<dbReference type="Gene3D" id="2.180.10.10">
    <property type="entry name" value="RHS repeat-associated core"/>
    <property type="match status" value="2"/>
</dbReference>
<keyword evidence="1" id="KW-0677">Repeat</keyword>
<evidence type="ECO:0000256" key="3">
    <source>
        <dbReference type="SAM" id="SignalP"/>
    </source>
</evidence>
<dbReference type="InterPro" id="IPR050708">
    <property type="entry name" value="T6SS_VgrG/RHS"/>
</dbReference>
<name>A0A4R6Z738_9GAMM</name>
<feature type="compositionally biased region" description="Basic and acidic residues" evidence="2">
    <location>
        <begin position="2021"/>
        <end position="2048"/>
    </location>
</feature>
<evidence type="ECO:0000256" key="2">
    <source>
        <dbReference type="SAM" id="MobiDB-lite"/>
    </source>
</evidence>
<dbReference type="InterPro" id="IPR029103">
    <property type="entry name" value="Ntox47"/>
</dbReference>
<dbReference type="Proteomes" id="UP000295293">
    <property type="component" value="Unassembled WGS sequence"/>
</dbReference>
<dbReference type="InterPro" id="IPR022385">
    <property type="entry name" value="Rhs_assc_core"/>
</dbReference>
<feature type="signal peptide" evidence="3">
    <location>
        <begin position="1"/>
        <end position="24"/>
    </location>
</feature>
<feature type="domain" description="Teneurin-like YD-shell" evidence="5">
    <location>
        <begin position="1004"/>
        <end position="1327"/>
    </location>
</feature>
<dbReference type="RefSeq" id="WP_208113503.1">
    <property type="nucleotide sequence ID" value="NZ_SNZH01000002.1"/>
</dbReference>
<feature type="domain" description="Teneurin-like YD-shell" evidence="5">
    <location>
        <begin position="1759"/>
        <end position="1855"/>
    </location>
</feature>
<evidence type="ECO:0000313" key="6">
    <source>
        <dbReference type="EMBL" id="TDR47593.1"/>
    </source>
</evidence>
<feature type="domain" description="Bacterial toxin 47" evidence="4">
    <location>
        <begin position="1952"/>
        <end position="2040"/>
    </location>
</feature>
<evidence type="ECO:0000259" key="4">
    <source>
        <dbReference type="Pfam" id="PF15540"/>
    </source>
</evidence>
<keyword evidence="3" id="KW-0732">Signal</keyword>
<dbReference type="NCBIfam" id="TIGR03696">
    <property type="entry name" value="Rhs_assc_core"/>
    <property type="match status" value="1"/>
</dbReference>
<accession>A0A4R6Z738</accession>
<dbReference type="InterPro" id="IPR013783">
    <property type="entry name" value="Ig-like_fold"/>
</dbReference>
<organism evidence="6 7">
    <name type="scientific">Tahibacter aquaticus</name>
    <dbReference type="NCBI Taxonomy" id="520092"/>
    <lineage>
        <taxon>Bacteria</taxon>
        <taxon>Pseudomonadati</taxon>
        <taxon>Pseudomonadota</taxon>
        <taxon>Gammaproteobacteria</taxon>
        <taxon>Lysobacterales</taxon>
        <taxon>Rhodanobacteraceae</taxon>
        <taxon>Tahibacter</taxon>
    </lineage>
</organism>
<protein>
    <submittedName>
        <fullName evidence="6">RHS repeat-associated protein</fullName>
    </submittedName>
</protein>
<evidence type="ECO:0000259" key="5">
    <source>
        <dbReference type="Pfam" id="PF25023"/>
    </source>
</evidence>
<comment type="caution">
    <text evidence="6">The sequence shown here is derived from an EMBL/GenBank/DDBJ whole genome shotgun (WGS) entry which is preliminary data.</text>
</comment>
<reference evidence="6 7" key="1">
    <citation type="submission" date="2019-03" db="EMBL/GenBank/DDBJ databases">
        <title>Genomic Encyclopedia of Type Strains, Phase IV (KMG-IV): sequencing the most valuable type-strain genomes for metagenomic binning, comparative biology and taxonomic classification.</title>
        <authorList>
            <person name="Goeker M."/>
        </authorList>
    </citation>
    <scope>NUCLEOTIDE SEQUENCE [LARGE SCALE GENOMIC DNA]</scope>
    <source>
        <strain evidence="6 7">DSM 21667</strain>
    </source>
</reference>
<feature type="chain" id="PRO_5020878812" evidence="3">
    <location>
        <begin position="25"/>
        <end position="2048"/>
    </location>
</feature>